<gene>
    <name evidence="1" type="ORF">Hamer_G013648</name>
</gene>
<evidence type="ECO:0000313" key="2">
    <source>
        <dbReference type="Proteomes" id="UP000747542"/>
    </source>
</evidence>
<protein>
    <submittedName>
        <fullName evidence="1">Uncharacterized protein</fullName>
    </submittedName>
</protein>
<dbReference type="AlphaFoldDB" id="A0A8J5MW40"/>
<comment type="caution">
    <text evidence="1">The sequence shown here is derived from an EMBL/GenBank/DDBJ whole genome shotgun (WGS) entry which is preliminary data.</text>
</comment>
<accession>A0A8J5MW40</accession>
<sequence>MAVRVDDTGTSVDTGNSLELRKLGIQRELRLYEEKRAHELAMEEEKRKTLEVQANDITGTRVVPDPVVTMNPTVENNTKLLEDQYPGLFPACVVTRSMSLREEQNTSVDPVPNIVDTSGAVCDVNDFGIRTYMCRKTILLMIILADPSSKVLHLSQLQVENVTSMLQEYKHLFGDVPRACNLLEHQRQPLSSKHPSGKALPRGKF</sequence>
<dbReference type="EMBL" id="JAHLQT010022272">
    <property type="protein sequence ID" value="KAG7166625.1"/>
    <property type="molecule type" value="Genomic_DNA"/>
</dbReference>
<keyword evidence="2" id="KW-1185">Reference proteome</keyword>
<evidence type="ECO:0000313" key="1">
    <source>
        <dbReference type="EMBL" id="KAG7166625.1"/>
    </source>
</evidence>
<dbReference type="Proteomes" id="UP000747542">
    <property type="component" value="Unassembled WGS sequence"/>
</dbReference>
<name>A0A8J5MW40_HOMAM</name>
<reference evidence="1" key="1">
    <citation type="journal article" date="2021" name="Sci. Adv.">
        <title>The American lobster genome reveals insights on longevity, neural, and immune adaptations.</title>
        <authorList>
            <person name="Polinski J.M."/>
            <person name="Zimin A.V."/>
            <person name="Clark K.F."/>
            <person name="Kohn A.B."/>
            <person name="Sadowski N."/>
            <person name="Timp W."/>
            <person name="Ptitsyn A."/>
            <person name="Khanna P."/>
            <person name="Romanova D.Y."/>
            <person name="Williams P."/>
            <person name="Greenwood S.J."/>
            <person name="Moroz L.L."/>
            <person name="Walt D.R."/>
            <person name="Bodnar A.G."/>
        </authorList>
    </citation>
    <scope>NUCLEOTIDE SEQUENCE</scope>
    <source>
        <strain evidence="1">GMGI-L3</strain>
    </source>
</reference>
<organism evidence="1 2">
    <name type="scientific">Homarus americanus</name>
    <name type="common">American lobster</name>
    <dbReference type="NCBI Taxonomy" id="6706"/>
    <lineage>
        <taxon>Eukaryota</taxon>
        <taxon>Metazoa</taxon>
        <taxon>Ecdysozoa</taxon>
        <taxon>Arthropoda</taxon>
        <taxon>Crustacea</taxon>
        <taxon>Multicrustacea</taxon>
        <taxon>Malacostraca</taxon>
        <taxon>Eumalacostraca</taxon>
        <taxon>Eucarida</taxon>
        <taxon>Decapoda</taxon>
        <taxon>Pleocyemata</taxon>
        <taxon>Astacidea</taxon>
        <taxon>Nephropoidea</taxon>
        <taxon>Nephropidae</taxon>
        <taxon>Homarus</taxon>
    </lineage>
</organism>
<proteinExistence type="predicted"/>